<evidence type="ECO:0000259" key="8">
    <source>
        <dbReference type="Pfam" id="PF07669"/>
    </source>
</evidence>
<evidence type="ECO:0000256" key="3">
    <source>
        <dbReference type="ARBA" id="ARBA00022679"/>
    </source>
</evidence>
<reference evidence="10 11" key="1">
    <citation type="submission" date="2020-08" db="EMBL/GenBank/DDBJ databases">
        <title>Genomic Encyclopedia of Type Strains, Phase IV (KMG-IV): sequencing the most valuable type-strain genomes for metagenomic binning, comparative biology and taxonomic classification.</title>
        <authorList>
            <person name="Goeker M."/>
        </authorList>
    </citation>
    <scope>NUCLEOTIDE SEQUENCE [LARGE SCALE GENOMIC DNA]</scope>
    <source>
        <strain evidence="10 11">DSM 103526</strain>
    </source>
</reference>
<dbReference type="PANTHER" id="PTHR33841:SF6">
    <property type="entry name" value="TYPE II METHYLTRANSFERASE M.HINDII"/>
    <property type="match status" value="1"/>
</dbReference>
<dbReference type="RefSeq" id="WP_184313936.1">
    <property type="nucleotide sequence ID" value="NZ_JACHEN010000059.1"/>
</dbReference>
<evidence type="ECO:0000313" key="10">
    <source>
        <dbReference type="EMBL" id="MBB6218972.1"/>
    </source>
</evidence>
<evidence type="ECO:0000259" key="9">
    <source>
        <dbReference type="Pfam" id="PF12950"/>
    </source>
</evidence>
<evidence type="ECO:0000256" key="1">
    <source>
        <dbReference type="ARBA" id="ARBA00011900"/>
    </source>
</evidence>
<dbReference type="SUPFAM" id="SSF116734">
    <property type="entry name" value="DNA methylase specificity domain"/>
    <property type="match status" value="1"/>
</dbReference>
<dbReference type="InterPro" id="IPR011639">
    <property type="entry name" value="MethylTrfase_TaqI-like_dom"/>
</dbReference>
<keyword evidence="5" id="KW-0680">Restriction system</keyword>
<dbReference type="EC" id="2.1.1.72" evidence="1"/>
<dbReference type="Proteomes" id="UP000579281">
    <property type="component" value="Unassembled WGS sequence"/>
</dbReference>
<evidence type="ECO:0000256" key="4">
    <source>
        <dbReference type="ARBA" id="ARBA00022691"/>
    </source>
</evidence>
<dbReference type="AlphaFoldDB" id="A0A841L7C1"/>
<comment type="catalytic activity">
    <reaction evidence="7">
        <text>a 2'-deoxyadenosine in DNA + S-adenosyl-L-methionine = an N(6)-methyl-2'-deoxyadenosine in DNA + S-adenosyl-L-homocysteine + H(+)</text>
        <dbReference type="Rhea" id="RHEA:15197"/>
        <dbReference type="Rhea" id="RHEA-COMP:12418"/>
        <dbReference type="Rhea" id="RHEA-COMP:12419"/>
        <dbReference type="ChEBI" id="CHEBI:15378"/>
        <dbReference type="ChEBI" id="CHEBI:57856"/>
        <dbReference type="ChEBI" id="CHEBI:59789"/>
        <dbReference type="ChEBI" id="CHEBI:90615"/>
        <dbReference type="ChEBI" id="CHEBI:90616"/>
        <dbReference type="EC" id="2.1.1.72"/>
    </reaction>
</comment>
<dbReference type="PRINTS" id="PR00507">
    <property type="entry name" value="N12N6MTFRASE"/>
</dbReference>
<dbReference type="EMBL" id="JACHEN010000059">
    <property type="protein sequence ID" value="MBB6218972.1"/>
    <property type="molecule type" value="Genomic_DNA"/>
</dbReference>
<protein>
    <recommendedName>
        <fullName evidence="1">site-specific DNA-methyltransferase (adenine-specific)</fullName>
        <ecNumber evidence="1">2.1.1.72</ecNumber>
    </recommendedName>
</protein>
<keyword evidence="6" id="KW-0238">DNA-binding</keyword>
<comment type="caution">
    <text evidence="10">The sequence shown here is derived from an EMBL/GenBank/DDBJ whole genome shotgun (WGS) entry which is preliminary data.</text>
</comment>
<evidence type="ECO:0000313" key="11">
    <source>
        <dbReference type="Proteomes" id="UP000579281"/>
    </source>
</evidence>
<proteinExistence type="predicted"/>
<dbReference type="Pfam" id="PF12950">
    <property type="entry name" value="TaqI_C"/>
    <property type="match status" value="1"/>
</dbReference>
<dbReference type="PROSITE" id="PS00092">
    <property type="entry name" value="N6_MTASE"/>
    <property type="match status" value="1"/>
</dbReference>
<dbReference type="Pfam" id="PF07669">
    <property type="entry name" value="Eco57I"/>
    <property type="match status" value="1"/>
</dbReference>
<accession>A0A841L7C1</accession>
<dbReference type="InterPro" id="IPR025931">
    <property type="entry name" value="TaqI_C"/>
</dbReference>
<dbReference type="GO" id="GO:0003677">
    <property type="term" value="F:DNA binding"/>
    <property type="evidence" value="ECO:0007669"/>
    <property type="project" value="UniProtKB-KW"/>
</dbReference>
<evidence type="ECO:0000256" key="7">
    <source>
        <dbReference type="ARBA" id="ARBA00047942"/>
    </source>
</evidence>
<dbReference type="SUPFAM" id="SSF53335">
    <property type="entry name" value="S-adenosyl-L-methionine-dependent methyltransferases"/>
    <property type="match status" value="1"/>
</dbReference>
<dbReference type="InterPro" id="IPR050953">
    <property type="entry name" value="N4_N6_ade-DNA_methylase"/>
</dbReference>
<keyword evidence="2 10" id="KW-0489">Methyltransferase</keyword>
<dbReference type="InterPro" id="IPR029063">
    <property type="entry name" value="SAM-dependent_MTases_sf"/>
</dbReference>
<dbReference type="GO" id="GO:0009307">
    <property type="term" value="P:DNA restriction-modification system"/>
    <property type="evidence" value="ECO:0007669"/>
    <property type="project" value="UniProtKB-KW"/>
</dbReference>
<evidence type="ECO:0000256" key="6">
    <source>
        <dbReference type="ARBA" id="ARBA00023125"/>
    </source>
</evidence>
<gene>
    <name evidence="10" type="ORF">HNQ80_005150</name>
</gene>
<feature type="domain" description="TaqI-like C-terminal specificity" evidence="9">
    <location>
        <begin position="515"/>
        <end position="668"/>
    </location>
</feature>
<keyword evidence="4" id="KW-0949">S-adenosyl-L-methionine</keyword>
<organism evidence="10 11">
    <name type="scientific">Anaerosolibacter carboniphilus</name>
    <dbReference type="NCBI Taxonomy" id="1417629"/>
    <lineage>
        <taxon>Bacteria</taxon>
        <taxon>Bacillati</taxon>
        <taxon>Bacillota</taxon>
        <taxon>Clostridia</taxon>
        <taxon>Peptostreptococcales</taxon>
        <taxon>Thermotaleaceae</taxon>
        <taxon>Anaerosolibacter</taxon>
    </lineage>
</organism>
<dbReference type="PANTHER" id="PTHR33841">
    <property type="entry name" value="DNA METHYLTRANSFERASE YEEA-RELATED"/>
    <property type="match status" value="1"/>
</dbReference>
<keyword evidence="3 10" id="KW-0808">Transferase</keyword>
<dbReference type="Gene3D" id="3.40.50.150">
    <property type="entry name" value="Vaccinia Virus protein VP39"/>
    <property type="match status" value="1"/>
</dbReference>
<evidence type="ECO:0000256" key="2">
    <source>
        <dbReference type="ARBA" id="ARBA00022603"/>
    </source>
</evidence>
<name>A0A841L7C1_9FIRM</name>
<keyword evidence="11" id="KW-1185">Reference proteome</keyword>
<sequence>MIDKNTEERLQKLLKDVENLDLSKERSIVQIFMLQFIRDYGDGALNDLFKDLEPFEIEANELMDLAIRYDDLKIIDIVAGYENYLSSTLREQTGSYYTPDYISNYMIKRSIGAYLHKETGIEEETIDNILEGERCVDAVFLMEILTALKSVKLVDIACGTGIFILQSFNILFKLMRQLYIQLEEVISDFSIKKYIVENMLFAIDVQVYPVMLLRMTLFSLVYEKNKYERETALQINIISSDSLTTEWLSNNSIFKNVMLERGGFDIVIGNPPYLGEKGNKAIFDQIKTTVFGMTYYEGKMDYFYFFIYRGMELLKKQGILCFITTNYFVTADGAVKLRKYMKDHCTFREIINFNHFEIFKSAKGQHNIIFLITKERDLRSPVAIRCFLGKNLHEMNVETILNNRHLEANMISNYILENQERLYNEKGHININADQEDLSLLDKIHKYKDHTLGELCFVNQGIVSGADKITKEMLIKKISAEAAETHKYAIGEGIFVLSKLEAERLGFNIYSELKPMFKNSDIKKYGVKASTDKYILYISNENFPVEILNIFVSRHLYKYKDILDQRRETLRGLRPWYALQWPRNQGIFEGEKIIVPHRGRENRFAYHNGPWYASADVYFITPRIPSISLKLILGQLNSKLMYFWLYNNGKRKGEQLELYSNPLKELPIQINIPEETKARVTSLVDDMIQYGEESEKQAILDQIIYDLYDLAAEERQLIESLYDRELKRK</sequence>
<evidence type="ECO:0000256" key="5">
    <source>
        <dbReference type="ARBA" id="ARBA00022747"/>
    </source>
</evidence>
<dbReference type="InterPro" id="IPR002052">
    <property type="entry name" value="DNA_methylase_N6_adenine_CS"/>
</dbReference>
<dbReference type="GO" id="GO:0032259">
    <property type="term" value="P:methylation"/>
    <property type="evidence" value="ECO:0007669"/>
    <property type="project" value="UniProtKB-KW"/>
</dbReference>
<feature type="domain" description="Type II methyltransferase M.TaqI-like" evidence="8">
    <location>
        <begin position="198"/>
        <end position="359"/>
    </location>
</feature>
<dbReference type="GO" id="GO:0009007">
    <property type="term" value="F:site-specific DNA-methyltransferase (adenine-specific) activity"/>
    <property type="evidence" value="ECO:0007669"/>
    <property type="project" value="UniProtKB-EC"/>
</dbReference>